<dbReference type="SUPFAM" id="SSF46689">
    <property type="entry name" value="Homeodomain-like"/>
    <property type="match status" value="2"/>
</dbReference>
<dbReference type="FunFam" id="3.30.60.90:FF:000008">
    <property type="entry name" value="Transcriptional adapter 2"/>
    <property type="match status" value="1"/>
</dbReference>
<dbReference type="InterPro" id="IPR055141">
    <property type="entry name" value="TADA2A_B-like_dom"/>
</dbReference>
<keyword evidence="2" id="KW-0479">Metal-binding</keyword>
<feature type="compositionally biased region" description="Polar residues" evidence="10">
    <location>
        <begin position="345"/>
        <end position="367"/>
    </location>
</feature>
<dbReference type="GO" id="GO:0008270">
    <property type="term" value="F:zinc ion binding"/>
    <property type="evidence" value="ECO:0007669"/>
    <property type="project" value="UniProtKB-KW"/>
</dbReference>
<evidence type="ECO:0000256" key="7">
    <source>
        <dbReference type="ARBA" id="ARBA00023242"/>
    </source>
</evidence>
<sequence>MEDFEKYHCTYCQEDISGLRIKCAECTDFDLCLQCFSAGAEIGPHKNDHAYQFMDARAIEVCFGKGGWSANEEIHLLHAIEQYGFGNWEDISAFIETRSPEEAKEEYIARYMEGSIGRLTWPTAAQSRPNLEDDTPSDNGPLSPRVTSQLPPLDITREEAASLGYMPQRDDFEREYDNSAESLLSPLFINNLEDDDLDVALKLAHVDMYTRRLRERARRKRVVRDFQLVSMYFAQTRKDRGSKKKLSSKEEKEFNDRLRVMSQFHTAQEHEQFLQNLKKARELRIRISELIRYRRNGLTRHEECAHFEQELLDHEEWRERRSGSSGSILSSPSMGQKKKERSDAVLSSTDAKCTFKSNKAPNLNSSGEGVEAAGEPNPPTDISTLQGYHLLSAHEIKLCSSLNLKPSQYMTLKMVLLRDYVNKGPKKEDVVLTPTAGPEKYILHYLVSSGWITAS</sequence>
<dbReference type="Gene3D" id="1.10.10.60">
    <property type="entry name" value="Homeodomain-like"/>
    <property type="match status" value="1"/>
</dbReference>
<dbReference type="SMART" id="SM00291">
    <property type="entry name" value="ZnF_ZZ"/>
    <property type="match status" value="1"/>
</dbReference>
<gene>
    <name evidence="14" type="ORF">R5R35_006799</name>
</gene>
<evidence type="ECO:0000256" key="1">
    <source>
        <dbReference type="ARBA" id="ARBA00004123"/>
    </source>
</evidence>
<dbReference type="SUPFAM" id="SSF57850">
    <property type="entry name" value="RING/U-box"/>
    <property type="match status" value="1"/>
</dbReference>
<dbReference type="InterPro" id="IPR016827">
    <property type="entry name" value="Ada2/TADA2"/>
</dbReference>
<proteinExistence type="predicted"/>
<dbReference type="EMBL" id="JAZDUA010000817">
    <property type="protein sequence ID" value="KAK7789180.1"/>
    <property type="molecule type" value="Genomic_DNA"/>
</dbReference>
<evidence type="ECO:0000256" key="9">
    <source>
        <dbReference type="PROSITE-ProRule" id="PRU00228"/>
    </source>
</evidence>
<dbReference type="PROSITE" id="PS50090">
    <property type="entry name" value="MYB_LIKE"/>
    <property type="match status" value="1"/>
</dbReference>
<dbReference type="Proteomes" id="UP001378592">
    <property type="component" value="Unassembled WGS sequence"/>
</dbReference>
<feature type="domain" description="SANT" evidence="13">
    <location>
        <begin position="64"/>
        <end position="115"/>
    </location>
</feature>
<dbReference type="SMART" id="SM00717">
    <property type="entry name" value="SANT"/>
    <property type="match status" value="1"/>
</dbReference>
<dbReference type="InterPro" id="IPR017884">
    <property type="entry name" value="SANT_dom"/>
</dbReference>
<dbReference type="PROSITE" id="PS51293">
    <property type="entry name" value="SANT"/>
    <property type="match status" value="1"/>
</dbReference>
<dbReference type="InterPro" id="IPR036388">
    <property type="entry name" value="WH-like_DNA-bd_sf"/>
</dbReference>
<dbReference type="GO" id="GO:0006357">
    <property type="term" value="P:regulation of transcription by RNA polymerase II"/>
    <property type="evidence" value="ECO:0007669"/>
    <property type="project" value="InterPro"/>
</dbReference>
<keyword evidence="7 8" id="KW-0539">Nucleus</keyword>
<evidence type="ECO:0000256" key="8">
    <source>
        <dbReference type="PIRNR" id="PIRNR025024"/>
    </source>
</evidence>
<keyword evidence="6 8" id="KW-0804">Transcription</keyword>
<dbReference type="PROSITE" id="PS50135">
    <property type="entry name" value="ZF_ZZ_2"/>
    <property type="match status" value="1"/>
</dbReference>
<evidence type="ECO:0000256" key="3">
    <source>
        <dbReference type="ARBA" id="ARBA00022771"/>
    </source>
</evidence>
<dbReference type="GO" id="GO:0005634">
    <property type="term" value="C:nucleus"/>
    <property type="evidence" value="ECO:0007669"/>
    <property type="project" value="UniProtKB-SubCell"/>
</dbReference>
<accession>A0AAN9V2E4</accession>
<evidence type="ECO:0000313" key="14">
    <source>
        <dbReference type="EMBL" id="KAK7789180.1"/>
    </source>
</evidence>
<organism evidence="14 15">
    <name type="scientific">Gryllus longicercus</name>
    <dbReference type="NCBI Taxonomy" id="2509291"/>
    <lineage>
        <taxon>Eukaryota</taxon>
        <taxon>Metazoa</taxon>
        <taxon>Ecdysozoa</taxon>
        <taxon>Arthropoda</taxon>
        <taxon>Hexapoda</taxon>
        <taxon>Insecta</taxon>
        <taxon>Pterygota</taxon>
        <taxon>Neoptera</taxon>
        <taxon>Polyneoptera</taxon>
        <taxon>Orthoptera</taxon>
        <taxon>Ensifera</taxon>
        <taxon>Gryllidea</taxon>
        <taxon>Grylloidea</taxon>
        <taxon>Gryllidae</taxon>
        <taxon>Gryllinae</taxon>
        <taxon>Gryllus</taxon>
    </lineage>
</organism>
<comment type="subcellular location">
    <subcellularLocation>
        <location evidence="1 8">Nucleus</location>
    </subcellularLocation>
</comment>
<dbReference type="GO" id="GO:0003682">
    <property type="term" value="F:chromatin binding"/>
    <property type="evidence" value="ECO:0007669"/>
    <property type="project" value="TreeGrafter"/>
</dbReference>
<evidence type="ECO:0000256" key="5">
    <source>
        <dbReference type="ARBA" id="ARBA00023015"/>
    </source>
</evidence>
<dbReference type="Gene3D" id="1.10.10.10">
    <property type="entry name" value="Winged helix-like DNA-binding domain superfamily/Winged helix DNA-binding domain"/>
    <property type="match status" value="1"/>
</dbReference>
<dbReference type="PANTHER" id="PTHR12374">
    <property type="entry name" value="TRANSCRIPTIONAL ADAPTOR 2 ADA2 -RELATED"/>
    <property type="match status" value="1"/>
</dbReference>
<dbReference type="CDD" id="cd02335">
    <property type="entry name" value="ZZ_ADA2"/>
    <property type="match status" value="1"/>
</dbReference>
<evidence type="ECO:0000313" key="15">
    <source>
        <dbReference type="Proteomes" id="UP001378592"/>
    </source>
</evidence>
<reference evidence="14 15" key="1">
    <citation type="submission" date="2024-03" db="EMBL/GenBank/DDBJ databases">
        <title>The genome assembly and annotation of the cricket Gryllus longicercus Weissman &amp; Gray.</title>
        <authorList>
            <person name="Szrajer S."/>
            <person name="Gray D."/>
            <person name="Ylla G."/>
        </authorList>
    </citation>
    <scope>NUCLEOTIDE SEQUENCE [LARGE SCALE GENOMIC DNA]</scope>
    <source>
        <strain evidence="14">DAG 2021-001</strain>
        <tissue evidence="14">Whole body minus gut</tissue>
    </source>
</reference>
<dbReference type="InterPro" id="IPR041983">
    <property type="entry name" value="ADA2-like_ZZ"/>
</dbReference>
<dbReference type="InterPro" id="IPR043145">
    <property type="entry name" value="Znf_ZZ_sf"/>
</dbReference>
<dbReference type="GO" id="GO:0070461">
    <property type="term" value="C:SAGA-type complex"/>
    <property type="evidence" value="ECO:0007669"/>
    <property type="project" value="TreeGrafter"/>
</dbReference>
<evidence type="ECO:0000259" key="11">
    <source>
        <dbReference type="PROSITE" id="PS50090"/>
    </source>
</evidence>
<keyword evidence="5 8" id="KW-0805">Transcription regulation</keyword>
<dbReference type="PROSITE" id="PS01357">
    <property type="entry name" value="ZF_ZZ_1"/>
    <property type="match status" value="1"/>
</dbReference>
<keyword evidence="4" id="KW-0862">Zinc</keyword>
<comment type="caution">
    <text evidence="14">The sequence shown here is derived from an EMBL/GenBank/DDBJ whole genome shotgun (WGS) entry which is preliminary data.</text>
</comment>
<dbReference type="InterPro" id="IPR001005">
    <property type="entry name" value="SANT/Myb"/>
</dbReference>
<protein>
    <recommendedName>
        <fullName evidence="8">Transcriptional adapter</fullName>
    </recommendedName>
</protein>
<dbReference type="InterPro" id="IPR056267">
    <property type="entry name" value="Ada2b_C"/>
</dbReference>
<keyword evidence="3 9" id="KW-0863">Zinc-finger</keyword>
<evidence type="ECO:0000256" key="6">
    <source>
        <dbReference type="ARBA" id="ARBA00023163"/>
    </source>
</evidence>
<keyword evidence="15" id="KW-1185">Reference proteome</keyword>
<feature type="compositionally biased region" description="Low complexity" evidence="10">
    <location>
        <begin position="323"/>
        <end position="335"/>
    </location>
</feature>
<dbReference type="Pfam" id="PF24533">
    <property type="entry name" value="Tri-helical_Ada2b_C"/>
    <property type="match status" value="1"/>
</dbReference>
<evidence type="ECO:0000259" key="13">
    <source>
        <dbReference type="PROSITE" id="PS51293"/>
    </source>
</evidence>
<feature type="compositionally biased region" description="Polar residues" evidence="10">
    <location>
        <begin position="137"/>
        <end position="149"/>
    </location>
</feature>
<evidence type="ECO:0000259" key="12">
    <source>
        <dbReference type="PROSITE" id="PS50135"/>
    </source>
</evidence>
<evidence type="ECO:0000256" key="10">
    <source>
        <dbReference type="SAM" id="MobiDB-lite"/>
    </source>
</evidence>
<feature type="domain" description="Myb-like" evidence="11">
    <location>
        <begin position="65"/>
        <end position="111"/>
    </location>
</feature>
<dbReference type="Gene3D" id="3.30.60.90">
    <property type="match status" value="1"/>
</dbReference>
<evidence type="ECO:0000256" key="2">
    <source>
        <dbReference type="ARBA" id="ARBA00022723"/>
    </source>
</evidence>
<dbReference type="Pfam" id="PF00249">
    <property type="entry name" value="Myb_DNA-binding"/>
    <property type="match status" value="1"/>
</dbReference>
<dbReference type="PIRSF" id="PIRSF025024">
    <property type="entry name" value="Transcriptional_adaptor_2"/>
    <property type="match status" value="1"/>
</dbReference>
<dbReference type="AlphaFoldDB" id="A0AAN9V2E4"/>
<feature type="region of interest" description="Disordered" evidence="10">
    <location>
        <begin position="316"/>
        <end position="377"/>
    </location>
</feature>
<dbReference type="CDD" id="cd00167">
    <property type="entry name" value="SANT"/>
    <property type="match status" value="1"/>
</dbReference>
<evidence type="ECO:0000256" key="4">
    <source>
        <dbReference type="ARBA" id="ARBA00022833"/>
    </source>
</evidence>
<dbReference type="InterPro" id="IPR000433">
    <property type="entry name" value="Znf_ZZ"/>
</dbReference>
<dbReference type="GO" id="GO:0006338">
    <property type="term" value="P:chromatin remodeling"/>
    <property type="evidence" value="ECO:0007669"/>
    <property type="project" value="TreeGrafter"/>
</dbReference>
<dbReference type="PANTHER" id="PTHR12374:SF63">
    <property type="entry name" value="TRANSCRIPTIONAL ADAPTER 2-BETA"/>
    <property type="match status" value="1"/>
</dbReference>
<dbReference type="GO" id="GO:0003713">
    <property type="term" value="F:transcription coactivator activity"/>
    <property type="evidence" value="ECO:0007669"/>
    <property type="project" value="InterPro"/>
</dbReference>
<dbReference type="Pfam" id="PF25299">
    <property type="entry name" value="ZZ_ADA2"/>
    <property type="match status" value="1"/>
</dbReference>
<name>A0AAN9V2E4_9ORTH</name>
<feature type="region of interest" description="Disordered" evidence="10">
    <location>
        <begin position="126"/>
        <end position="149"/>
    </location>
</feature>
<dbReference type="Pfam" id="PF22941">
    <property type="entry name" value="TADA2A-like_3rd"/>
    <property type="match status" value="1"/>
</dbReference>
<dbReference type="InterPro" id="IPR009057">
    <property type="entry name" value="Homeodomain-like_sf"/>
</dbReference>
<feature type="domain" description="ZZ-type" evidence="12">
    <location>
        <begin position="4"/>
        <end position="59"/>
    </location>
</feature>